<dbReference type="GO" id="GO:0015628">
    <property type="term" value="P:protein secretion by the type II secretion system"/>
    <property type="evidence" value="ECO:0007669"/>
    <property type="project" value="TreeGrafter"/>
</dbReference>
<feature type="domain" description="Helix-hairpin-helix DNA-binding motif class 1" evidence="2">
    <location>
        <begin position="81"/>
        <end position="100"/>
    </location>
</feature>
<dbReference type="GO" id="GO:0015627">
    <property type="term" value="C:type II protein secretion system complex"/>
    <property type="evidence" value="ECO:0007669"/>
    <property type="project" value="TreeGrafter"/>
</dbReference>
<dbReference type="SUPFAM" id="SSF47781">
    <property type="entry name" value="RuvA domain 2-like"/>
    <property type="match status" value="1"/>
</dbReference>
<feature type="signal peptide" evidence="1">
    <location>
        <begin position="1"/>
        <end position="21"/>
    </location>
</feature>
<evidence type="ECO:0000259" key="2">
    <source>
        <dbReference type="SMART" id="SM00278"/>
    </source>
</evidence>
<keyword evidence="4" id="KW-1185">Reference proteome</keyword>
<feature type="domain" description="Helix-hairpin-helix DNA-binding motif class 1" evidence="2">
    <location>
        <begin position="51"/>
        <end position="70"/>
    </location>
</feature>
<dbReference type="GO" id="GO:0006281">
    <property type="term" value="P:DNA repair"/>
    <property type="evidence" value="ECO:0007669"/>
    <property type="project" value="InterPro"/>
</dbReference>
<evidence type="ECO:0000313" key="4">
    <source>
        <dbReference type="Proteomes" id="UP000281474"/>
    </source>
</evidence>
<accession>A0A3L8PVG3</accession>
<keyword evidence="1" id="KW-0732">Signal</keyword>
<organism evidence="3 4">
    <name type="scientific">Parashewanella curva</name>
    <dbReference type="NCBI Taxonomy" id="2338552"/>
    <lineage>
        <taxon>Bacteria</taxon>
        <taxon>Pseudomonadati</taxon>
        <taxon>Pseudomonadota</taxon>
        <taxon>Gammaproteobacteria</taxon>
        <taxon>Alteromonadales</taxon>
        <taxon>Shewanellaceae</taxon>
        <taxon>Parashewanella</taxon>
    </lineage>
</organism>
<dbReference type="InterPro" id="IPR010994">
    <property type="entry name" value="RuvA_2-like"/>
</dbReference>
<feature type="chain" id="PRO_5018214922" evidence="1">
    <location>
        <begin position="22"/>
        <end position="103"/>
    </location>
</feature>
<dbReference type="GO" id="GO:0003677">
    <property type="term" value="F:DNA binding"/>
    <property type="evidence" value="ECO:0007669"/>
    <property type="project" value="InterPro"/>
</dbReference>
<gene>
    <name evidence="3" type="ORF">D5018_12565</name>
</gene>
<dbReference type="PANTHER" id="PTHR21180:SF32">
    <property type="entry name" value="ENDONUCLEASE_EXONUCLEASE_PHOSPHATASE FAMILY DOMAIN-CONTAINING PROTEIN 1"/>
    <property type="match status" value="1"/>
</dbReference>
<dbReference type="NCBIfam" id="TIGR00426">
    <property type="entry name" value="competence protein ComEA helix-hairpin-helix repeat region"/>
    <property type="match status" value="1"/>
</dbReference>
<comment type="caution">
    <text evidence="3">The sequence shown here is derived from an EMBL/GenBank/DDBJ whole genome shotgun (WGS) entry which is preliminary data.</text>
</comment>
<evidence type="ECO:0000313" key="3">
    <source>
        <dbReference type="EMBL" id="RLV59321.1"/>
    </source>
</evidence>
<dbReference type="InterPro" id="IPR051675">
    <property type="entry name" value="Endo/Exo/Phosphatase_dom_1"/>
</dbReference>
<proteinExistence type="predicted"/>
<evidence type="ECO:0000256" key="1">
    <source>
        <dbReference type="SAM" id="SignalP"/>
    </source>
</evidence>
<dbReference type="PANTHER" id="PTHR21180">
    <property type="entry name" value="ENDONUCLEASE/EXONUCLEASE/PHOSPHATASE FAMILY DOMAIN-CONTAINING PROTEIN 1"/>
    <property type="match status" value="1"/>
</dbReference>
<reference evidence="3 4" key="1">
    <citation type="submission" date="2018-09" db="EMBL/GenBank/DDBJ databases">
        <title>Phylogeny of the Shewanellaceae, and recommendation for two new genera, Pseudoshewanella and Parashewanella.</title>
        <authorList>
            <person name="Wang G."/>
        </authorList>
    </citation>
    <scope>NUCLEOTIDE SEQUENCE [LARGE SCALE GENOMIC DNA]</scope>
    <source>
        <strain evidence="3 4">C51</strain>
    </source>
</reference>
<dbReference type="Pfam" id="PF12836">
    <property type="entry name" value="HHH_3"/>
    <property type="match status" value="1"/>
</dbReference>
<sequence>MKGLVQASLIALAVISAPVNAGDKTKLEKANVAIKEATQLKTININTASAEQLQTLKGIGAKKAAAIVKYREKNGKFKSVADLKKIKGIGSKFIAKNKKVLVL</sequence>
<dbReference type="AlphaFoldDB" id="A0A3L8PVG3"/>
<dbReference type="InterPro" id="IPR004509">
    <property type="entry name" value="Competence_ComEA_HhH"/>
</dbReference>
<protein>
    <submittedName>
        <fullName evidence="3">Helix-hairpin-helix domain-containing protein</fullName>
    </submittedName>
</protein>
<dbReference type="Gene3D" id="1.10.150.280">
    <property type="entry name" value="AF1531-like domain"/>
    <property type="match status" value="1"/>
</dbReference>
<dbReference type="OrthoDB" id="7510573at2"/>
<dbReference type="EMBL" id="QZEI01000037">
    <property type="protein sequence ID" value="RLV59321.1"/>
    <property type="molecule type" value="Genomic_DNA"/>
</dbReference>
<dbReference type="RefSeq" id="WP_121839351.1">
    <property type="nucleotide sequence ID" value="NZ_ML014786.1"/>
</dbReference>
<name>A0A3L8PVG3_9GAMM</name>
<dbReference type="Proteomes" id="UP000281474">
    <property type="component" value="Unassembled WGS sequence"/>
</dbReference>
<dbReference type="InterPro" id="IPR003583">
    <property type="entry name" value="Hlx-hairpin-Hlx_DNA-bd_motif"/>
</dbReference>
<dbReference type="SMART" id="SM00278">
    <property type="entry name" value="HhH1"/>
    <property type="match status" value="2"/>
</dbReference>